<evidence type="ECO:0000256" key="5">
    <source>
        <dbReference type="ARBA" id="ARBA00022691"/>
    </source>
</evidence>
<evidence type="ECO:0000259" key="7">
    <source>
        <dbReference type="Pfam" id="PF26049"/>
    </source>
</evidence>
<dbReference type="PANTHER" id="PTHR47816">
    <property type="entry name" value="RIBOSOMAL RNA SMALL SUBUNIT METHYLTRANSFERASE C"/>
    <property type="match status" value="1"/>
</dbReference>
<evidence type="ECO:0000256" key="2">
    <source>
        <dbReference type="ARBA" id="ARBA00022552"/>
    </source>
</evidence>
<evidence type="ECO:0000256" key="3">
    <source>
        <dbReference type="ARBA" id="ARBA00022603"/>
    </source>
</evidence>
<dbReference type="GO" id="GO:0003676">
    <property type="term" value="F:nucleic acid binding"/>
    <property type="evidence" value="ECO:0007669"/>
    <property type="project" value="InterPro"/>
</dbReference>
<dbReference type="Pfam" id="PF05175">
    <property type="entry name" value="MTS"/>
    <property type="match status" value="1"/>
</dbReference>
<gene>
    <name evidence="8" type="ORF">DFR27_0366</name>
</gene>
<dbReference type="OrthoDB" id="29650at2"/>
<keyword evidence="3 8" id="KW-0489">Methyltransferase</keyword>
<dbReference type="InterPro" id="IPR002052">
    <property type="entry name" value="DNA_methylase_N6_adenine_CS"/>
</dbReference>
<dbReference type="SUPFAM" id="SSF53335">
    <property type="entry name" value="S-adenosyl-L-methionine-dependent methyltransferases"/>
    <property type="match status" value="1"/>
</dbReference>
<organism evidence="8 9">
    <name type="scientific">Umboniibacter marinipuniceus</name>
    <dbReference type="NCBI Taxonomy" id="569599"/>
    <lineage>
        <taxon>Bacteria</taxon>
        <taxon>Pseudomonadati</taxon>
        <taxon>Pseudomonadota</taxon>
        <taxon>Gammaproteobacteria</taxon>
        <taxon>Cellvibrionales</taxon>
        <taxon>Cellvibrionaceae</taxon>
        <taxon>Umboniibacter</taxon>
    </lineage>
</organism>
<evidence type="ECO:0000313" key="9">
    <source>
        <dbReference type="Proteomes" id="UP000267187"/>
    </source>
</evidence>
<evidence type="ECO:0000256" key="4">
    <source>
        <dbReference type="ARBA" id="ARBA00022679"/>
    </source>
</evidence>
<proteinExistence type="predicted"/>
<dbReference type="Gene3D" id="3.40.50.150">
    <property type="entry name" value="Vaccinia Virus protein VP39"/>
    <property type="match status" value="2"/>
</dbReference>
<sequence>MFIKSPIKDFQLARFPTNHDASLRAWDAADELVLSWLEEHSPEQPPALILNDSFGAIALGSGGLISISDSKLSAMATELNARKNDVNCPQLLDALTPLPKTEGPIIIKIPKSMELLAYQLRKLRAQLADGQVIVGAAMVKHLPKRALELFEQIIGPTTTSLAKKKARLLFSHLDSSLSASSLPQSAFSYQEREYQSHANVFSSKSIDIGTRFLLQHLPHLPERGQIADLGCGNGIIGVECALRAPESDIHFFDESSMAIDSARYNWDHLVGSSRVAQFNWVDTFGSTPANHFDLVINNPPFHQGQVIGDFLAWNMFTASLRCLKVHGQLVIVGNRHLNYHGKLKKLFGNCETIASNAKFVILRATKLR</sequence>
<keyword evidence="2" id="KW-0698">rRNA processing</keyword>
<name>A0A3M0AD52_9GAMM</name>
<keyword evidence="1" id="KW-0963">Cytoplasm</keyword>
<dbReference type="GO" id="GO:0008990">
    <property type="term" value="F:rRNA (guanine-N2-)-methyltransferase activity"/>
    <property type="evidence" value="ECO:0007669"/>
    <property type="project" value="InterPro"/>
</dbReference>
<dbReference type="PIRSF" id="PIRSF037565">
    <property type="entry name" value="RRNA_m2G_Mtase_RsmD_prd"/>
    <property type="match status" value="1"/>
</dbReference>
<dbReference type="InterPro" id="IPR046977">
    <property type="entry name" value="RsmC/RlmG"/>
</dbReference>
<dbReference type="PROSITE" id="PS00092">
    <property type="entry name" value="N6_MTASE"/>
    <property type="match status" value="1"/>
</dbReference>
<dbReference type="Pfam" id="PF26049">
    <property type="entry name" value="RLMG_N"/>
    <property type="match status" value="1"/>
</dbReference>
<evidence type="ECO:0000313" key="8">
    <source>
        <dbReference type="EMBL" id="RMA82417.1"/>
    </source>
</evidence>
<feature type="domain" description="Methyltransferase small" evidence="6">
    <location>
        <begin position="195"/>
        <end position="363"/>
    </location>
</feature>
<comment type="caution">
    <text evidence="8">The sequence shown here is derived from an EMBL/GenBank/DDBJ whole genome shotgun (WGS) entry which is preliminary data.</text>
</comment>
<protein>
    <submittedName>
        <fullName evidence="8">16S rRNA (Guanine1207-N2)-methyltransferase/23S rRNA (Guanine1835-N2)-methyltransferase</fullName>
    </submittedName>
</protein>
<dbReference type="InterPro" id="IPR017237">
    <property type="entry name" value="RLMG"/>
</dbReference>
<dbReference type="RefSeq" id="WP_121875751.1">
    <property type="nucleotide sequence ID" value="NZ_REFJ01000001.1"/>
</dbReference>
<feature type="domain" description="RlmG N-terminal" evidence="7">
    <location>
        <begin position="5"/>
        <end position="174"/>
    </location>
</feature>
<reference evidence="8 9" key="1">
    <citation type="submission" date="2018-10" db="EMBL/GenBank/DDBJ databases">
        <title>Genomic Encyclopedia of Type Strains, Phase IV (KMG-IV): sequencing the most valuable type-strain genomes for metagenomic binning, comparative biology and taxonomic classification.</title>
        <authorList>
            <person name="Goeker M."/>
        </authorList>
    </citation>
    <scope>NUCLEOTIDE SEQUENCE [LARGE SCALE GENOMIC DNA]</scope>
    <source>
        <strain evidence="8 9">DSM 25080</strain>
    </source>
</reference>
<keyword evidence="9" id="KW-1185">Reference proteome</keyword>
<dbReference type="InterPro" id="IPR029063">
    <property type="entry name" value="SAM-dependent_MTases_sf"/>
</dbReference>
<dbReference type="CDD" id="cd02440">
    <property type="entry name" value="AdoMet_MTases"/>
    <property type="match status" value="1"/>
</dbReference>
<dbReference type="PANTHER" id="PTHR47816:SF5">
    <property type="entry name" value="RIBOSOMAL RNA LARGE SUBUNIT METHYLTRANSFERASE G"/>
    <property type="match status" value="1"/>
</dbReference>
<dbReference type="AlphaFoldDB" id="A0A3M0AD52"/>
<evidence type="ECO:0000259" key="6">
    <source>
        <dbReference type="Pfam" id="PF05175"/>
    </source>
</evidence>
<keyword evidence="4 8" id="KW-0808">Transferase</keyword>
<dbReference type="GO" id="GO:0005737">
    <property type="term" value="C:cytoplasm"/>
    <property type="evidence" value="ECO:0007669"/>
    <property type="project" value="InterPro"/>
</dbReference>
<dbReference type="Proteomes" id="UP000267187">
    <property type="component" value="Unassembled WGS sequence"/>
</dbReference>
<accession>A0A3M0AD52</accession>
<dbReference type="InterPro" id="IPR058679">
    <property type="entry name" value="RlmG_N"/>
</dbReference>
<dbReference type="EMBL" id="REFJ01000001">
    <property type="protein sequence ID" value="RMA82417.1"/>
    <property type="molecule type" value="Genomic_DNA"/>
</dbReference>
<evidence type="ECO:0000256" key="1">
    <source>
        <dbReference type="ARBA" id="ARBA00022490"/>
    </source>
</evidence>
<keyword evidence="5" id="KW-0949">S-adenosyl-L-methionine</keyword>
<dbReference type="InterPro" id="IPR007848">
    <property type="entry name" value="Small_mtfrase_dom"/>
</dbReference>